<evidence type="ECO:0000313" key="7">
    <source>
        <dbReference type="EMBL" id="ALM13338.1"/>
    </source>
</evidence>
<accession>A0A0S1SP64</accession>
<dbReference type="PATRIC" id="fig|1735161.3.peg.643"/>
<dbReference type="STRING" id="1735162.PeribacterB2_0664"/>
<name>A0A0S1SN69_9BACT</name>
<dbReference type="InterPro" id="IPR036291">
    <property type="entry name" value="NAD(P)-bd_dom_sf"/>
</dbReference>
<dbReference type="Pfam" id="PF02826">
    <property type="entry name" value="2-Hacid_dh_C"/>
    <property type="match status" value="1"/>
</dbReference>
<evidence type="ECO:0000313" key="8">
    <source>
        <dbReference type="Proteomes" id="UP000069135"/>
    </source>
</evidence>
<dbReference type="InterPro" id="IPR006140">
    <property type="entry name" value="D-isomer_DH_NAD-bd"/>
</dbReference>
<evidence type="ECO:0000256" key="1">
    <source>
        <dbReference type="ARBA" id="ARBA00005854"/>
    </source>
</evidence>
<dbReference type="GO" id="GO:0016616">
    <property type="term" value="F:oxidoreductase activity, acting on the CH-OH group of donors, NAD or NADP as acceptor"/>
    <property type="evidence" value="ECO:0007669"/>
    <property type="project" value="InterPro"/>
</dbReference>
<evidence type="ECO:0000256" key="4">
    <source>
        <dbReference type="RuleBase" id="RU003719"/>
    </source>
</evidence>
<accession>A0A0S1SVT3</accession>
<reference evidence="8" key="1">
    <citation type="submission" date="2015-10" db="EMBL/GenBank/DDBJ databases">
        <title>Analysis of five complete genome sequences for members of the class Peribacteria in the recently recognized Peregrinibacteria bacterial phylum.</title>
        <authorList>
            <person name="Anantharaman K."/>
            <person name="Brown C.T."/>
            <person name="Burstein D."/>
            <person name="Castelle C.J."/>
            <person name="Probst A.J."/>
            <person name="Thomas B.C."/>
            <person name="Williams K.H."/>
            <person name="Banfield J.F."/>
        </authorList>
    </citation>
    <scope>NUCLEOTIDE SEQUENCE [LARGE SCALE GENOMIC DNA]</scope>
</reference>
<feature type="domain" description="D-isomer specific 2-hydroxyacid dehydrogenase NAD-binding" evidence="6">
    <location>
        <begin position="117"/>
        <end position="285"/>
    </location>
</feature>
<sequence>MATQAPQYRGDIASNGDLVPFRVAARDKVSPTAVEILLQRPNIEVVEDPALAQAAIIRSATKFLLEGDFDAFKHLKYIARAGVGVDNVKMLLAAQRGIATVNTPGASTDAVARRSLSHILSWASRVVQGTHALNNEQWPKNQPEVESIDLTEKTLGIIGYGRIGKRTHEFAAPHFGRVLFNDERPIEGSMDLDQLLAESDVISLSVSGKAEVLTPKRMATIKPTALIVNTARGTVVNPEALLQHLDGGGAAALDVYPQEGAGMFDEETMRKISKHPNFIGTPHTAAADPVTQKNLGIEAAQHVIEFAEEGTVNPGNLPGHTLPRVSLHEEAPEENGNGHAIEKPRIRLALTHQSVPGVLQGINDAIGKVGKDRGGRINVINQANREGRVGEPPLAMTLVDLELTGAEREIALQVREAIRKGGVPLLKDRAMLLE</sequence>
<dbReference type="AlphaFoldDB" id="A0A0S1SN69"/>
<reference evidence="7 8" key="2">
    <citation type="journal article" date="2016" name="PeerJ">
        <title>Analysis of five complete genome sequences for members of the class Peribacteria in the recently recognized Peregrinibacteria bacterial phylum.</title>
        <authorList>
            <person name="Anantharaman K."/>
            <person name="Brown C.T."/>
            <person name="Burstein D."/>
            <person name="Castelle C.J."/>
            <person name="Probst A.J."/>
            <person name="Thomas B.C."/>
            <person name="Williams K.H."/>
            <person name="Banfield J.F."/>
        </authorList>
    </citation>
    <scope>NUCLEOTIDE SEQUENCE [LARGE SCALE GENOMIC DNA]</scope>
    <source>
        <strain evidence="7">RIFOXYD1_FULL_PER-ii_59_16</strain>
    </source>
</reference>
<evidence type="ECO:0000256" key="2">
    <source>
        <dbReference type="ARBA" id="ARBA00023002"/>
    </source>
</evidence>
<dbReference type="Proteomes" id="UP000069135">
    <property type="component" value="Chromosome"/>
</dbReference>
<dbReference type="KEGG" id="prf:PeribacterA2_0664"/>
<accession>A0A0S1SLN1</accession>
<evidence type="ECO:0000259" key="6">
    <source>
        <dbReference type="Pfam" id="PF02826"/>
    </source>
</evidence>
<dbReference type="EMBL" id="CP013065">
    <property type="protein sequence ID" value="ALM13338.1"/>
    <property type="molecule type" value="Genomic_DNA"/>
</dbReference>
<dbReference type="InterPro" id="IPR050418">
    <property type="entry name" value="D-iso_2-hydroxyacid_DH_PdxB"/>
</dbReference>
<dbReference type="SUPFAM" id="SSF51735">
    <property type="entry name" value="NAD(P)-binding Rossmann-fold domains"/>
    <property type="match status" value="1"/>
</dbReference>
<evidence type="ECO:0000256" key="3">
    <source>
        <dbReference type="ARBA" id="ARBA00023027"/>
    </source>
</evidence>
<keyword evidence="2 4" id="KW-0560">Oxidoreductase</keyword>
<accession>A0A0S1SN69</accession>
<proteinExistence type="inferred from homology"/>
<dbReference type="SUPFAM" id="SSF52283">
    <property type="entry name" value="Formate/glycerate dehydrogenase catalytic domain-like"/>
    <property type="match status" value="1"/>
</dbReference>
<gene>
    <name evidence="7" type="ORF">PeribacterD1_0664</name>
</gene>
<dbReference type="GO" id="GO:0051287">
    <property type="term" value="F:NAD binding"/>
    <property type="evidence" value="ECO:0007669"/>
    <property type="project" value="InterPro"/>
</dbReference>
<dbReference type="PANTHER" id="PTHR43761:SF1">
    <property type="entry name" value="D-ISOMER SPECIFIC 2-HYDROXYACID DEHYDROGENASE CATALYTIC DOMAIN-CONTAINING PROTEIN-RELATED"/>
    <property type="match status" value="1"/>
</dbReference>
<dbReference type="InterPro" id="IPR006139">
    <property type="entry name" value="D-isomer_2_OHA_DH_cat_dom"/>
</dbReference>
<organism evidence="7 8">
    <name type="scientific">Candidatus Peribacter riflensis</name>
    <dbReference type="NCBI Taxonomy" id="1735162"/>
    <lineage>
        <taxon>Bacteria</taxon>
        <taxon>Candidatus Peregrinibacteriota</taxon>
        <taxon>Candidatus Peribacteria</taxon>
        <taxon>Candidatus Peribacterales</taxon>
        <taxon>Candidatus Peribacteraceae</taxon>
        <taxon>Candidatus Peribacter</taxon>
    </lineage>
</organism>
<feature type="domain" description="D-isomer specific 2-hydroxyacid dehydrogenase catalytic" evidence="5">
    <location>
        <begin position="34"/>
        <end position="312"/>
    </location>
</feature>
<accession>A0A0S1SJI9</accession>
<comment type="similarity">
    <text evidence="1 4">Belongs to the D-isomer specific 2-hydroxyacid dehydrogenase family.</text>
</comment>
<dbReference type="PANTHER" id="PTHR43761">
    <property type="entry name" value="D-ISOMER SPECIFIC 2-HYDROXYACID DEHYDROGENASE FAMILY PROTEIN (AFU_ORTHOLOGUE AFUA_1G13630)"/>
    <property type="match status" value="1"/>
</dbReference>
<dbReference type="Gene3D" id="3.40.50.720">
    <property type="entry name" value="NAD(P)-binding Rossmann-like Domain"/>
    <property type="match status" value="2"/>
</dbReference>
<evidence type="ECO:0000259" key="5">
    <source>
        <dbReference type="Pfam" id="PF00389"/>
    </source>
</evidence>
<keyword evidence="3" id="KW-0520">NAD</keyword>
<protein>
    <submittedName>
        <fullName evidence="7">D-3-phosphoglycerate dehydrogenase</fullName>
    </submittedName>
</protein>
<dbReference type="Pfam" id="PF00389">
    <property type="entry name" value="2-Hacid_dh"/>
    <property type="match status" value="1"/>
</dbReference>